<dbReference type="InterPro" id="IPR011701">
    <property type="entry name" value="MFS"/>
</dbReference>
<evidence type="ECO:0000256" key="7">
    <source>
        <dbReference type="SAM" id="Phobius"/>
    </source>
</evidence>
<feature type="transmembrane region" description="Helical" evidence="7">
    <location>
        <begin position="436"/>
        <end position="457"/>
    </location>
</feature>
<evidence type="ECO:0000256" key="4">
    <source>
        <dbReference type="ARBA" id="ARBA00022989"/>
    </source>
</evidence>
<dbReference type="Proteomes" id="UP000028545">
    <property type="component" value="Unassembled WGS sequence"/>
</dbReference>
<dbReference type="InterPro" id="IPR036259">
    <property type="entry name" value="MFS_trans_sf"/>
</dbReference>
<feature type="transmembrane region" description="Helical" evidence="7">
    <location>
        <begin position="553"/>
        <end position="572"/>
    </location>
</feature>
<protein>
    <recommendedName>
        <fullName evidence="8">Major facilitator superfamily (MFS) profile domain-containing protein</fullName>
    </recommendedName>
</protein>
<sequence length="590" mass="62871">MEVKKESPGTSVIPDEYSAKTRVDDPIPESNMEKSSSLEQPRAASPLNEKAAGSDAASEAAGDSDDEANYLTGMRLIALIASLCLVVFLVALDQTIIAPALGAITAEFLSVRDIGWYGSAYFLTTTALQPMFGNIYKRFNIKWAFLIAVFIFELGSLICAVAQNSTTFIIGRAIAGIGTAGMFSGGIIILANSMPLRQRPLAFGIISSMWGIASVAGPLLGGAFTDHATWRWCFYINLPIGGVSMVAIFFILHIKRNNNPNNLSFFRRVLQLDLPGTAVFIPGIICLLLALQWGGTEHAWNSATIIGLFCGFGALIIIFVGIQIWQGEKATLPPRFFKNRDVVLAILFAVVFGAAFFPLIFYLSLYFQAIKGDSAVQAGIKLIPLLLSVVISSMLAGGLITYIGYYSPVVIPCMVLATVGAGMLTTLDVDSPLREWFGYQVLCGLGVGPGFQVGVLIIQTIMTMDDVPVATACVQFGQALGGAIFIAVAQTLFQNGLIDGITAHPLPDGQVINPLIFINSGASQVRDILISMGLESSIPMVLEAYMDGLRDTFYISVAGTGMAFFLACGFSWKSVKKPVNGGGASAPAAV</sequence>
<feature type="transmembrane region" description="Helical" evidence="7">
    <location>
        <begin position="469"/>
        <end position="489"/>
    </location>
</feature>
<dbReference type="OrthoDB" id="10021397at2759"/>
<feature type="transmembrane region" description="Helical" evidence="7">
    <location>
        <begin position="169"/>
        <end position="189"/>
    </location>
</feature>
<proteinExistence type="predicted"/>
<feature type="transmembrane region" description="Helical" evidence="7">
    <location>
        <begin position="272"/>
        <end position="293"/>
    </location>
</feature>
<dbReference type="Pfam" id="PF07690">
    <property type="entry name" value="MFS_1"/>
    <property type="match status" value="1"/>
</dbReference>
<dbReference type="PANTHER" id="PTHR23501:SF198">
    <property type="entry name" value="AZOLE RESISTANCE PROTEIN 1-RELATED"/>
    <property type="match status" value="1"/>
</dbReference>
<dbReference type="SUPFAM" id="SSF103473">
    <property type="entry name" value="MFS general substrate transporter"/>
    <property type="match status" value="2"/>
</dbReference>
<dbReference type="PROSITE" id="PS50850">
    <property type="entry name" value="MFS"/>
    <property type="match status" value="1"/>
</dbReference>
<evidence type="ECO:0000256" key="2">
    <source>
        <dbReference type="ARBA" id="ARBA00022448"/>
    </source>
</evidence>
<feature type="transmembrane region" description="Helical" evidence="7">
    <location>
        <begin position="403"/>
        <end position="424"/>
    </location>
</feature>
<dbReference type="Gene3D" id="1.20.1720.10">
    <property type="entry name" value="Multidrug resistance protein D"/>
    <property type="match status" value="1"/>
</dbReference>
<dbReference type="CDD" id="cd17502">
    <property type="entry name" value="MFS_Azr1_MDR_like"/>
    <property type="match status" value="1"/>
</dbReference>
<keyword evidence="4 7" id="KW-1133">Transmembrane helix</keyword>
<name>A0A084FZ30_PSEDA</name>
<feature type="transmembrane region" description="Helical" evidence="7">
    <location>
        <begin position="114"/>
        <end position="136"/>
    </location>
</feature>
<organism evidence="9 10">
    <name type="scientific">Pseudallescheria apiosperma</name>
    <name type="common">Scedosporium apiospermum</name>
    <dbReference type="NCBI Taxonomy" id="563466"/>
    <lineage>
        <taxon>Eukaryota</taxon>
        <taxon>Fungi</taxon>
        <taxon>Dikarya</taxon>
        <taxon>Ascomycota</taxon>
        <taxon>Pezizomycotina</taxon>
        <taxon>Sordariomycetes</taxon>
        <taxon>Hypocreomycetidae</taxon>
        <taxon>Microascales</taxon>
        <taxon>Microascaceae</taxon>
        <taxon>Scedosporium</taxon>
    </lineage>
</organism>
<feature type="transmembrane region" description="Helical" evidence="7">
    <location>
        <begin position="299"/>
        <end position="322"/>
    </location>
</feature>
<evidence type="ECO:0000256" key="6">
    <source>
        <dbReference type="SAM" id="MobiDB-lite"/>
    </source>
</evidence>
<evidence type="ECO:0000259" key="8">
    <source>
        <dbReference type="PROSITE" id="PS50850"/>
    </source>
</evidence>
<feature type="region of interest" description="Disordered" evidence="6">
    <location>
        <begin position="1"/>
        <end position="64"/>
    </location>
</feature>
<evidence type="ECO:0000256" key="1">
    <source>
        <dbReference type="ARBA" id="ARBA00004141"/>
    </source>
</evidence>
<feature type="transmembrane region" description="Helical" evidence="7">
    <location>
        <begin position="375"/>
        <end position="396"/>
    </location>
</feature>
<dbReference type="GO" id="GO:0005886">
    <property type="term" value="C:plasma membrane"/>
    <property type="evidence" value="ECO:0007669"/>
    <property type="project" value="TreeGrafter"/>
</dbReference>
<dbReference type="FunFam" id="1.20.1250.20:FF:000196">
    <property type="entry name" value="MFS toxin efflux pump (AflT)"/>
    <property type="match status" value="1"/>
</dbReference>
<dbReference type="EMBL" id="JOWA01000121">
    <property type="protein sequence ID" value="KEZ40342.1"/>
    <property type="molecule type" value="Genomic_DNA"/>
</dbReference>
<evidence type="ECO:0000313" key="9">
    <source>
        <dbReference type="EMBL" id="KEZ40342.1"/>
    </source>
</evidence>
<dbReference type="PANTHER" id="PTHR23501">
    <property type="entry name" value="MAJOR FACILITATOR SUPERFAMILY"/>
    <property type="match status" value="1"/>
</dbReference>
<evidence type="ECO:0000313" key="10">
    <source>
        <dbReference type="Proteomes" id="UP000028545"/>
    </source>
</evidence>
<dbReference type="RefSeq" id="XP_016640141.1">
    <property type="nucleotide sequence ID" value="XM_016789878.1"/>
</dbReference>
<keyword evidence="5 7" id="KW-0472">Membrane</keyword>
<evidence type="ECO:0000256" key="5">
    <source>
        <dbReference type="ARBA" id="ARBA00023136"/>
    </source>
</evidence>
<dbReference type="InterPro" id="IPR020846">
    <property type="entry name" value="MFS_dom"/>
</dbReference>
<comment type="subcellular location">
    <subcellularLocation>
        <location evidence="1">Membrane</location>
        <topology evidence="1">Multi-pass membrane protein</topology>
    </subcellularLocation>
</comment>
<dbReference type="KEGG" id="sapo:SAPIO_CDS8187"/>
<feature type="transmembrane region" description="Helical" evidence="7">
    <location>
        <begin position="201"/>
        <end position="220"/>
    </location>
</feature>
<feature type="domain" description="Major facilitator superfamily (MFS) profile" evidence="8">
    <location>
        <begin position="79"/>
        <end position="539"/>
    </location>
</feature>
<dbReference type="AlphaFoldDB" id="A0A084FZ30"/>
<keyword evidence="3 7" id="KW-0812">Transmembrane</keyword>
<accession>A0A084FZ30</accession>
<feature type="compositionally biased region" description="Low complexity" evidence="6">
    <location>
        <begin position="51"/>
        <end position="61"/>
    </location>
</feature>
<dbReference type="OMA" id="IPGWVWR"/>
<gene>
    <name evidence="9" type="ORF">SAPIO_CDS8187</name>
</gene>
<feature type="transmembrane region" description="Helical" evidence="7">
    <location>
        <begin position="232"/>
        <end position="252"/>
    </location>
</feature>
<dbReference type="Gene3D" id="1.20.1250.20">
    <property type="entry name" value="MFS general substrate transporter like domains"/>
    <property type="match status" value="1"/>
</dbReference>
<reference evidence="9 10" key="1">
    <citation type="journal article" date="2014" name="Genome Announc.">
        <title>Draft genome sequence of the pathogenic fungus Scedosporium apiospermum.</title>
        <authorList>
            <person name="Vandeputte P."/>
            <person name="Ghamrawi S."/>
            <person name="Rechenmann M."/>
            <person name="Iltis A."/>
            <person name="Giraud S."/>
            <person name="Fleury M."/>
            <person name="Thornton C."/>
            <person name="Delhaes L."/>
            <person name="Meyer W."/>
            <person name="Papon N."/>
            <person name="Bouchara J.P."/>
        </authorList>
    </citation>
    <scope>NUCLEOTIDE SEQUENCE [LARGE SCALE GENOMIC DNA]</scope>
    <source>
        <strain evidence="9 10">IHEM 14462</strain>
    </source>
</reference>
<dbReference type="PRINTS" id="PR01036">
    <property type="entry name" value="TCRTETB"/>
</dbReference>
<dbReference type="FunFam" id="1.20.1720.10:FF:000012">
    <property type="entry name" value="MFS toxin efflux pump (AflT)"/>
    <property type="match status" value="1"/>
</dbReference>
<keyword evidence="10" id="KW-1185">Reference proteome</keyword>
<dbReference type="VEuPathDB" id="FungiDB:SAPIO_CDS8187"/>
<dbReference type="HOGENOM" id="CLU_000960_22_1_1"/>
<feature type="transmembrane region" description="Helical" evidence="7">
    <location>
        <begin position="342"/>
        <end position="363"/>
    </location>
</feature>
<dbReference type="GO" id="GO:0022857">
    <property type="term" value="F:transmembrane transporter activity"/>
    <property type="evidence" value="ECO:0007669"/>
    <property type="project" value="InterPro"/>
</dbReference>
<keyword evidence="2" id="KW-0813">Transport</keyword>
<evidence type="ECO:0000256" key="3">
    <source>
        <dbReference type="ARBA" id="ARBA00022692"/>
    </source>
</evidence>
<feature type="transmembrane region" description="Helical" evidence="7">
    <location>
        <begin position="143"/>
        <end position="163"/>
    </location>
</feature>
<dbReference type="GeneID" id="27727259"/>
<comment type="caution">
    <text evidence="9">The sequence shown here is derived from an EMBL/GenBank/DDBJ whole genome shotgun (WGS) entry which is preliminary data.</text>
</comment>
<feature type="transmembrane region" description="Helical" evidence="7">
    <location>
        <begin position="76"/>
        <end position="102"/>
    </location>
</feature>